<reference evidence="2 3" key="1">
    <citation type="submission" date="2018-05" db="EMBL/GenBank/DDBJ databases">
        <title>Genome sequencing and assembly of the regulated plant pathogen Lachnellula willkommii and related sister species for the development of diagnostic species identification markers.</title>
        <authorList>
            <person name="Giroux E."/>
            <person name="Bilodeau G."/>
        </authorList>
    </citation>
    <scope>NUCLEOTIDE SEQUENCE [LARGE SCALE GENOMIC DNA]</scope>
    <source>
        <strain evidence="2 3">CBS 197.66</strain>
    </source>
</reference>
<feature type="compositionally biased region" description="Basic and acidic residues" evidence="1">
    <location>
        <begin position="1"/>
        <end position="13"/>
    </location>
</feature>
<keyword evidence="3" id="KW-1185">Reference proteome</keyword>
<dbReference type="AlphaFoldDB" id="A0A8H8RCZ1"/>
<feature type="region of interest" description="Disordered" evidence="1">
    <location>
        <begin position="1"/>
        <end position="33"/>
    </location>
</feature>
<sequence length="110" mass="12134">MPKRMAEMNRGTKEPLLQVKAPDNLPEDHKPTERWTAVRLPKDPTGKVLDRLEDLELGEEVGMHVAPTKAELDEHGMDAGNTALEGDEDGMLEVTGQEGRKKGMSRDSGD</sequence>
<dbReference type="Proteomes" id="UP000462212">
    <property type="component" value="Unassembled WGS sequence"/>
</dbReference>
<evidence type="ECO:0000256" key="1">
    <source>
        <dbReference type="SAM" id="MobiDB-lite"/>
    </source>
</evidence>
<evidence type="ECO:0000313" key="3">
    <source>
        <dbReference type="Proteomes" id="UP000462212"/>
    </source>
</evidence>
<feature type="compositionally biased region" description="Basic and acidic residues" evidence="1">
    <location>
        <begin position="98"/>
        <end position="110"/>
    </location>
</feature>
<gene>
    <name evidence="2" type="ORF">LSUB1_G007518</name>
</gene>
<name>A0A8H8RCZ1_9HELO</name>
<dbReference type="EMBL" id="QGMJ01000904">
    <property type="protein sequence ID" value="TVY32915.1"/>
    <property type="molecule type" value="Genomic_DNA"/>
</dbReference>
<organism evidence="2 3">
    <name type="scientific">Lachnellula subtilissima</name>
    <dbReference type="NCBI Taxonomy" id="602034"/>
    <lineage>
        <taxon>Eukaryota</taxon>
        <taxon>Fungi</taxon>
        <taxon>Dikarya</taxon>
        <taxon>Ascomycota</taxon>
        <taxon>Pezizomycotina</taxon>
        <taxon>Leotiomycetes</taxon>
        <taxon>Helotiales</taxon>
        <taxon>Lachnaceae</taxon>
        <taxon>Lachnellula</taxon>
    </lineage>
</organism>
<accession>A0A8H8RCZ1</accession>
<comment type="caution">
    <text evidence="2">The sequence shown here is derived from an EMBL/GenBank/DDBJ whole genome shotgun (WGS) entry which is preliminary data.</text>
</comment>
<feature type="region of interest" description="Disordered" evidence="1">
    <location>
        <begin position="68"/>
        <end position="110"/>
    </location>
</feature>
<proteinExistence type="predicted"/>
<protein>
    <submittedName>
        <fullName evidence="2">Uncharacterized protein</fullName>
    </submittedName>
</protein>
<evidence type="ECO:0000313" key="2">
    <source>
        <dbReference type="EMBL" id="TVY32915.1"/>
    </source>
</evidence>